<sequence length="140" mass="15286">MRLASLLLGLTAVLLATINANASAADKTIPQGNAVQNDNQAKLFLRSDDGYKLDAEGNAEERGILTGKEVVKLPTDRLNTYITTGAKLPSGIKLTDADHLNTRLAKGDKLSSGVKWTKNAQALKKRLMTRLREWRKRSNA</sequence>
<comment type="similarity">
    <text evidence="2 5">Belongs to the RxLR effector family.</text>
</comment>
<protein>
    <recommendedName>
        <fullName evidence="5">RxLR effector protein</fullName>
    </recommendedName>
</protein>
<dbReference type="InParanoid" id="G5ABT0"/>
<evidence type="ECO:0000256" key="3">
    <source>
        <dbReference type="ARBA" id="ARBA00022525"/>
    </source>
</evidence>
<name>G5ABT0_PHYSP</name>
<evidence type="ECO:0000313" key="6">
    <source>
        <dbReference type="EMBL" id="EGZ06805.1"/>
    </source>
</evidence>
<comment type="function">
    <text evidence="5">Effector that suppresses plant defense responses during pathogen infection.</text>
</comment>
<accession>G5ABT0</accession>
<reference evidence="6 7" key="1">
    <citation type="journal article" date="2006" name="Science">
        <title>Phytophthora genome sequences uncover evolutionary origins and mechanisms of pathogenesis.</title>
        <authorList>
            <person name="Tyler B.M."/>
            <person name="Tripathy S."/>
            <person name="Zhang X."/>
            <person name="Dehal P."/>
            <person name="Jiang R.H."/>
            <person name="Aerts A."/>
            <person name="Arredondo F.D."/>
            <person name="Baxter L."/>
            <person name="Bensasson D."/>
            <person name="Beynon J.L."/>
            <person name="Chapman J."/>
            <person name="Damasceno C.M."/>
            <person name="Dorrance A.E."/>
            <person name="Dou D."/>
            <person name="Dickerman A.W."/>
            <person name="Dubchak I.L."/>
            <person name="Garbelotto M."/>
            <person name="Gijzen M."/>
            <person name="Gordon S.G."/>
            <person name="Govers F."/>
            <person name="Grunwald N.J."/>
            <person name="Huang W."/>
            <person name="Ivors K.L."/>
            <person name="Jones R.W."/>
            <person name="Kamoun S."/>
            <person name="Krampis K."/>
            <person name="Lamour K.H."/>
            <person name="Lee M.K."/>
            <person name="McDonald W.H."/>
            <person name="Medina M."/>
            <person name="Meijer H.J."/>
            <person name="Nordberg E.K."/>
            <person name="Maclean D.J."/>
            <person name="Ospina-Giraldo M.D."/>
            <person name="Morris P.F."/>
            <person name="Phuntumart V."/>
            <person name="Putnam N.H."/>
            <person name="Rash S."/>
            <person name="Rose J.K."/>
            <person name="Sakihama Y."/>
            <person name="Salamov A.A."/>
            <person name="Savidor A."/>
            <person name="Scheuring C.F."/>
            <person name="Smith B.M."/>
            <person name="Sobral B.W."/>
            <person name="Terry A."/>
            <person name="Torto-Alalibo T.A."/>
            <person name="Win J."/>
            <person name="Xu Z."/>
            <person name="Zhang H."/>
            <person name="Grigoriev I.V."/>
            <person name="Rokhsar D.S."/>
            <person name="Boore J.L."/>
        </authorList>
    </citation>
    <scope>NUCLEOTIDE SEQUENCE [LARGE SCALE GENOMIC DNA]</scope>
    <source>
        <strain evidence="6 7">P6497</strain>
    </source>
</reference>
<comment type="domain">
    <text evidence="5">The RxLR-dEER motif acts to carry the protein into the host cell cytoplasm through binding to cell surface phosphatidylinositol-3-phosphate.</text>
</comment>
<dbReference type="InterPro" id="IPR031825">
    <property type="entry name" value="RXLR"/>
</dbReference>
<evidence type="ECO:0000256" key="2">
    <source>
        <dbReference type="ARBA" id="ARBA00010400"/>
    </source>
</evidence>
<dbReference type="Proteomes" id="UP000002640">
    <property type="component" value="Unassembled WGS sequence"/>
</dbReference>
<dbReference type="KEGG" id="psoj:PHYSODRAFT_306949"/>
<keyword evidence="3 5" id="KW-0964">Secreted</keyword>
<dbReference type="Pfam" id="PF16810">
    <property type="entry name" value="RXLR"/>
    <property type="match status" value="1"/>
</dbReference>
<organism evidence="6 7">
    <name type="scientific">Phytophthora sojae (strain P6497)</name>
    <name type="common">Soybean stem and root rot agent</name>
    <name type="synonym">Phytophthora megasperma f. sp. glycines</name>
    <dbReference type="NCBI Taxonomy" id="1094619"/>
    <lineage>
        <taxon>Eukaryota</taxon>
        <taxon>Sar</taxon>
        <taxon>Stramenopiles</taxon>
        <taxon>Oomycota</taxon>
        <taxon>Peronosporomycetes</taxon>
        <taxon>Peronosporales</taxon>
        <taxon>Peronosporaceae</taxon>
        <taxon>Phytophthora</taxon>
    </lineage>
</organism>
<dbReference type="GeneID" id="20642809"/>
<evidence type="ECO:0000256" key="4">
    <source>
        <dbReference type="ARBA" id="ARBA00022729"/>
    </source>
</evidence>
<keyword evidence="4 5" id="KW-0732">Signal</keyword>
<evidence type="ECO:0000313" key="7">
    <source>
        <dbReference type="Proteomes" id="UP000002640"/>
    </source>
</evidence>
<gene>
    <name evidence="6" type="ORF">PHYSODRAFT_306949</name>
</gene>
<dbReference type="EMBL" id="JH159163">
    <property type="protein sequence ID" value="EGZ06805.1"/>
    <property type="molecule type" value="Genomic_DNA"/>
</dbReference>
<evidence type="ECO:0000256" key="5">
    <source>
        <dbReference type="RuleBase" id="RU367124"/>
    </source>
</evidence>
<dbReference type="AlphaFoldDB" id="G5ABT0"/>
<keyword evidence="7" id="KW-1185">Reference proteome</keyword>
<evidence type="ECO:0000256" key="1">
    <source>
        <dbReference type="ARBA" id="ARBA00004613"/>
    </source>
</evidence>
<dbReference type="RefSeq" id="XP_009537569.1">
    <property type="nucleotide sequence ID" value="XM_009539274.1"/>
</dbReference>
<proteinExistence type="inferred from homology"/>
<feature type="chain" id="PRO_5045004434" description="RxLR effector protein" evidence="5">
    <location>
        <begin position="25"/>
        <end position="140"/>
    </location>
</feature>
<feature type="signal peptide" evidence="5">
    <location>
        <begin position="1"/>
        <end position="24"/>
    </location>
</feature>
<comment type="subcellular location">
    <subcellularLocation>
        <location evidence="1 5">Secreted</location>
    </subcellularLocation>
</comment>